<dbReference type="Gramene" id="Pp3c3_4210V3.2">
    <property type="protein sequence ID" value="Pp3c3_4210V3.2"/>
    <property type="gene ID" value="Pp3c3_4210"/>
</dbReference>
<dbReference type="PANTHER" id="PTHR31060:SF3">
    <property type="entry name" value="OS04G0579700 PROTEIN"/>
    <property type="match status" value="1"/>
</dbReference>
<evidence type="ECO:0000313" key="6">
    <source>
        <dbReference type="EMBL" id="PNR57000.1"/>
    </source>
</evidence>
<comment type="pathway">
    <text evidence="2">Protein modification; protein ubiquitination.</text>
</comment>
<dbReference type="Gramene" id="Pp3c3_4210V3.1">
    <property type="protein sequence ID" value="Pp3c3_4210V3.1"/>
    <property type="gene ID" value="Pp3c3_4210"/>
</dbReference>
<dbReference type="EnsemblPlants" id="Pp3c3_4210V3.2">
    <property type="protein sequence ID" value="Pp3c3_4210V3.2"/>
    <property type="gene ID" value="Pp3c3_4210"/>
</dbReference>
<dbReference type="UniPathway" id="UPA00143"/>
<evidence type="ECO:0000256" key="2">
    <source>
        <dbReference type="ARBA" id="ARBA00004906"/>
    </source>
</evidence>
<sequence length="680" mass="75305">MAVVSRPPAWQQLQPRKAYQHQQARGRPTSGVLYGSSGNVDGAGGSADILQQEWSSRAQGSGRSGKGDMSKSGRSVEQSNVVYQGDDFDGGFGSWCGCMNRSGAVTPPPRGGGVRGGKGRKGGKKGSGEVKSGDVGSMVKNFSGSFERSVSTSGSSPVFRPRLSPGKVSPVVEVVPPPASISAVPAAQHQQTVTSAVFSMSNYNLTSAAKMQNSSSGVSSSPPVDKIKASPTLFEMMTHEQELGPKAVHTISLSQQLTFQEKMKSILSGTSPGNQFNATNTSDLKLILNNREGYSVTVNVHRHILVTHSRFFAAKLSDRWSKQQRTNSNLIEITDIDDVEIYLETLRLMYCEDVKKSLMKENVSRVLGILKLSAHIMFEGGVFACLEYLEAVPWADEEEEKVTALMGQLQLESVGVAADVMKRCSALESTNSEDVLVRLLQAVTKGTDDKARREMKSLVSRMLRENMSQNKNTVDVSKESLYRACHACLDSLLHLFMQSKSGDDRGMLIEISRQADNLHWLVDILIDRRIADDFVRMWAHQAELANLHAKVPVMFRYEVSRLTARLCIAIGKGQVLSPKDVRFLLLQTWLQPLVDDFAWMQRCCRSLDKKVVEEGISQTILTLPLKQQQSILLSWFDRFSSSGDDCPNLQKAFEVWWRRTFSRPCIEEDACAERREFCER</sequence>
<dbReference type="RefSeq" id="XP_024369458.1">
    <property type="nucleotide sequence ID" value="XM_024513690.2"/>
</dbReference>
<dbReference type="EMBL" id="ABEU02000003">
    <property type="protein sequence ID" value="PNR57000.1"/>
    <property type="molecule type" value="Genomic_DNA"/>
</dbReference>
<dbReference type="EnsemblPlants" id="Pp3c3_4210V3.1">
    <property type="protein sequence ID" value="Pp3c3_4210V3.1"/>
    <property type="gene ID" value="Pp3c3_4210"/>
</dbReference>
<evidence type="ECO:0000259" key="5">
    <source>
        <dbReference type="PROSITE" id="PS50097"/>
    </source>
</evidence>
<dbReference type="OrthoDB" id="1903255at2759"/>
<accession>A0A2K1KTB5</accession>
<dbReference type="Pfam" id="PF25553">
    <property type="entry name" value="BTB-POZ_ANK-like"/>
    <property type="match status" value="1"/>
</dbReference>
<dbReference type="AlphaFoldDB" id="A0A2K1KTB5"/>
<protein>
    <recommendedName>
        <fullName evidence="5">BTB domain-containing protein</fullName>
    </recommendedName>
</protein>
<dbReference type="Pfam" id="PF00651">
    <property type="entry name" value="BTB"/>
    <property type="match status" value="1"/>
</dbReference>
<evidence type="ECO:0000313" key="8">
    <source>
        <dbReference type="Proteomes" id="UP000006727"/>
    </source>
</evidence>
<evidence type="ECO:0000256" key="3">
    <source>
        <dbReference type="ARBA" id="ARBA00022786"/>
    </source>
</evidence>
<reference evidence="6 8" key="2">
    <citation type="journal article" date="2018" name="Plant J.">
        <title>The Physcomitrella patens chromosome-scale assembly reveals moss genome structure and evolution.</title>
        <authorList>
            <person name="Lang D."/>
            <person name="Ullrich K.K."/>
            <person name="Murat F."/>
            <person name="Fuchs J."/>
            <person name="Jenkins J."/>
            <person name="Haas F.B."/>
            <person name="Piednoel M."/>
            <person name="Gundlach H."/>
            <person name="Van Bel M."/>
            <person name="Meyberg R."/>
            <person name="Vives C."/>
            <person name="Morata J."/>
            <person name="Symeonidi A."/>
            <person name="Hiss M."/>
            <person name="Muchero W."/>
            <person name="Kamisugi Y."/>
            <person name="Saleh O."/>
            <person name="Blanc G."/>
            <person name="Decker E.L."/>
            <person name="van Gessel N."/>
            <person name="Grimwood J."/>
            <person name="Hayes R.D."/>
            <person name="Graham S.W."/>
            <person name="Gunter L.E."/>
            <person name="McDaniel S.F."/>
            <person name="Hoernstein S.N.W."/>
            <person name="Larsson A."/>
            <person name="Li F.W."/>
            <person name="Perroud P.F."/>
            <person name="Phillips J."/>
            <person name="Ranjan P."/>
            <person name="Rokshar D.S."/>
            <person name="Rothfels C.J."/>
            <person name="Schneider L."/>
            <person name="Shu S."/>
            <person name="Stevenson D.W."/>
            <person name="Thummler F."/>
            <person name="Tillich M."/>
            <person name="Villarreal Aguilar J.C."/>
            <person name="Widiez T."/>
            <person name="Wong G.K."/>
            <person name="Wymore A."/>
            <person name="Zhang Y."/>
            <person name="Zimmer A.D."/>
            <person name="Quatrano R.S."/>
            <person name="Mayer K.F.X."/>
            <person name="Goodstein D."/>
            <person name="Casacuberta J.M."/>
            <person name="Vandepoele K."/>
            <person name="Reski R."/>
            <person name="Cuming A.C."/>
            <person name="Tuskan G.A."/>
            <person name="Maumus F."/>
            <person name="Salse J."/>
            <person name="Schmutz J."/>
            <person name="Rensing S.A."/>
        </authorList>
    </citation>
    <scope>NUCLEOTIDE SEQUENCE [LARGE SCALE GENOMIC DNA]</scope>
    <source>
        <strain evidence="7 8">cv. Gransden 2004</strain>
    </source>
</reference>
<evidence type="ECO:0000256" key="4">
    <source>
        <dbReference type="SAM" id="MobiDB-lite"/>
    </source>
</evidence>
<evidence type="ECO:0000256" key="1">
    <source>
        <dbReference type="ARBA" id="ARBA00002668"/>
    </source>
</evidence>
<dbReference type="InterPro" id="IPR038920">
    <property type="entry name" value="At3g05675-like"/>
</dbReference>
<dbReference type="Proteomes" id="UP000006727">
    <property type="component" value="Chromosome 3"/>
</dbReference>
<proteinExistence type="predicted"/>
<dbReference type="SUPFAM" id="SSF54695">
    <property type="entry name" value="POZ domain"/>
    <property type="match status" value="1"/>
</dbReference>
<dbReference type="CDD" id="cd18186">
    <property type="entry name" value="BTB_POZ_ZBTB_KLHL-like"/>
    <property type="match status" value="1"/>
</dbReference>
<keyword evidence="3" id="KW-0833">Ubl conjugation pathway</keyword>
<dbReference type="PaxDb" id="3218-PP1S1_642V6.1"/>
<feature type="compositionally biased region" description="Polar residues" evidence="4">
    <location>
        <begin position="52"/>
        <end position="61"/>
    </location>
</feature>
<gene>
    <name evidence="7" type="primary">LOC112279340</name>
    <name evidence="6" type="ORF">PHYPA_003993</name>
</gene>
<dbReference type="GO" id="GO:0016567">
    <property type="term" value="P:protein ubiquitination"/>
    <property type="evidence" value="ECO:0007669"/>
    <property type="project" value="UniProtKB-UniPathway"/>
</dbReference>
<dbReference type="Gene3D" id="3.30.710.10">
    <property type="entry name" value="Potassium Channel Kv1.1, Chain A"/>
    <property type="match status" value="1"/>
</dbReference>
<dbReference type="InterPro" id="IPR058039">
    <property type="entry name" value="At3g05675-like_ankyrin"/>
</dbReference>
<dbReference type="PROSITE" id="PS50097">
    <property type="entry name" value="BTB"/>
    <property type="match status" value="1"/>
</dbReference>
<organism evidence="6">
    <name type="scientific">Physcomitrium patens</name>
    <name type="common">Spreading-leaved earth moss</name>
    <name type="synonym">Physcomitrella patens</name>
    <dbReference type="NCBI Taxonomy" id="3218"/>
    <lineage>
        <taxon>Eukaryota</taxon>
        <taxon>Viridiplantae</taxon>
        <taxon>Streptophyta</taxon>
        <taxon>Embryophyta</taxon>
        <taxon>Bryophyta</taxon>
        <taxon>Bryophytina</taxon>
        <taxon>Bryopsida</taxon>
        <taxon>Funariidae</taxon>
        <taxon>Funariales</taxon>
        <taxon>Funariaceae</taxon>
        <taxon>Physcomitrium</taxon>
    </lineage>
</organism>
<feature type="domain" description="BTB" evidence="5">
    <location>
        <begin position="282"/>
        <end position="358"/>
    </location>
</feature>
<feature type="region of interest" description="Disordered" evidence="4">
    <location>
        <begin position="1"/>
        <end position="76"/>
    </location>
</feature>
<evidence type="ECO:0000313" key="7">
    <source>
        <dbReference type="EnsemblPlants" id="Pp3c3_4210V3.1"/>
    </source>
</evidence>
<reference evidence="6 8" key="1">
    <citation type="journal article" date="2008" name="Science">
        <title>The Physcomitrella genome reveals evolutionary insights into the conquest of land by plants.</title>
        <authorList>
            <person name="Rensing S."/>
            <person name="Lang D."/>
            <person name="Zimmer A."/>
            <person name="Terry A."/>
            <person name="Salamov A."/>
            <person name="Shapiro H."/>
            <person name="Nishiyama T."/>
            <person name="Perroud P.-F."/>
            <person name="Lindquist E."/>
            <person name="Kamisugi Y."/>
            <person name="Tanahashi T."/>
            <person name="Sakakibara K."/>
            <person name="Fujita T."/>
            <person name="Oishi K."/>
            <person name="Shin-I T."/>
            <person name="Kuroki Y."/>
            <person name="Toyoda A."/>
            <person name="Suzuki Y."/>
            <person name="Hashimoto A."/>
            <person name="Yamaguchi K."/>
            <person name="Sugano A."/>
            <person name="Kohara Y."/>
            <person name="Fujiyama A."/>
            <person name="Anterola A."/>
            <person name="Aoki S."/>
            <person name="Ashton N."/>
            <person name="Barbazuk W.B."/>
            <person name="Barker E."/>
            <person name="Bennetzen J."/>
            <person name="Bezanilla M."/>
            <person name="Blankenship R."/>
            <person name="Cho S.H."/>
            <person name="Dutcher S."/>
            <person name="Estelle M."/>
            <person name="Fawcett J.A."/>
            <person name="Gundlach H."/>
            <person name="Hanada K."/>
            <person name="Heyl A."/>
            <person name="Hicks K.A."/>
            <person name="Hugh J."/>
            <person name="Lohr M."/>
            <person name="Mayer K."/>
            <person name="Melkozernov A."/>
            <person name="Murata T."/>
            <person name="Nelson D."/>
            <person name="Pils B."/>
            <person name="Prigge M."/>
            <person name="Reiss B."/>
            <person name="Renner T."/>
            <person name="Rombauts S."/>
            <person name="Rushton P."/>
            <person name="Sanderfoot A."/>
            <person name="Schween G."/>
            <person name="Shiu S.-H."/>
            <person name="Stueber K."/>
            <person name="Theodoulou F.L."/>
            <person name="Tu H."/>
            <person name="Van de Peer Y."/>
            <person name="Verrier P.J."/>
            <person name="Waters E."/>
            <person name="Wood A."/>
            <person name="Yang L."/>
            <person name="Cove D."/>
            <person name="Cuming A."/>
            <person name="Hasebe M."/>
            <person name="Lucas S."/>
            <person name="Mishler D.B."/>
            <person name="Reski R."/>
            <person name="Grigoriev I."/>
            <person name="Quatrano R.S."/>
            <person name="Boore J.L."/>
        </authorList>
    </citation>
    <scope>NUCLEOTIDE SEQUENCE [LARGE SCALE GENOMIC DNA]</scope>
    <source>
        <strain evidence="7 8">cv. Gransden 2004</strain>
    </source>
</reference>
<dbReference type="PANTHER" id="PTHR31060">
    <property type="entry name" value="OSJNBA0011J08.25 PROTEIN-RELATED"/>
    <property type="match status" value="1"/>
</dbReference>
<name>A0A2K1KTB5_PHYPA</name>
<keyword evidence="8" id="KW-1185">Reference proteome</keyword>
<dbReference type="GeneID" id="112279340"/>
<comment type="function">
    <text evidence="1">May act as a substrate-specific adapter of an E3 ubiquitin-protein ligase complex (CUL3-RBX1-BTB) which mediates the ubiquitination and subsequent proteasomal degradation of target proteins.</text>
</comment>
<dbReference type="InterPro" id="IPR011333">
    <property type="entry name" value="SKP1/BTB/POZ_sf"/>
</dbReference>
<dbReference type="InterPro" id="IPR000210">
    <property type="entry name" value="BTB/POZ_dom"/>
</dbReference>
<feature type="region of interest" description="Disordered" evidence="4">
    <location>
        <begin position="101"/>
        <end position="137"/>
    </location>
</feature>
<reference evidence="7" key="3">
    <citation type="submission" date="2020-12" db="UniProtKB">
        <authorList>
            <consortium name="EnsemblPlants"/>
        </authorList>
    </citation>
    <scope>IDENTIFICATION</scope>
</reference>